<organism evidence="1 2">
    <name type="scientific">Candidatus Obscuribacter phosphatis</name>
    <dbReference type="NCBI Taxonomy" id="1906157"/>
    <lineage>
        <taxon>Bacteria</taxon>
        <taxon>Bacillati</taxon>
        <taxon>Candidatus Melainabacteria</taxon>
        <taxon>Candidatus Obscuribacterales</taxon>
        <taxon>Candidatus Obscuribacteraceae</taxon>
        <taxon>Candidatus Obscuribacter</taxon>
    </lineage>
</organism>
<accession>A0A8J7PD68</accession>
<dbReference type="EMBL" id="JAFLCK010000001">
    <property type="protein sequence ID" value="MBN8659022.1"/>
    <property type="molecule type" value="Genomic_DNA"/>
</dbReference>
<name>A0A8J7PD68_9BACT</name>
<dbReference type="Proteomes" id="UP000664277">
    <property type="component" value="Unassembled WGS sequence"/>
</dbReference>
<sequence length="57" mass="6711">MAISLHVALFPIIWMAGWALPWPKSPVFTTVVEYDLRRWPKVAKPKRIYELMSEPDK</sequence>
<reference evidence="1" key="1">
    <citation type="submission" date="2021-02" db="EMBL/GenBank/DDBJ databases">
        <title>Genome-Resolved Metagenomics of a Microbial Community Performing Photosynthetic Biological Nutrient Removal.</title>
        <authorList>
            <person name="Mcdaniel E.A."/>
        </authorList>
    </citation>
    <scope>NUCLEOTIDE SEQUENCE</scope>
    <source>
        <strain evidence="1">UWPOB_OBS1</strain>
    </source>
</reference>
<gene>
    <name evidence="1" type="ORF">J0M35_01565</name>
</gene>
<dbReference type="AlphaFoldDB" id="A0A8J7PD68"/>
<evidence type="ECO:0000313" key="1">
    <source>
        <dbReference type="EMBL" id="MBN8659022.1"/>
    </source>
</evidence>
<proteinExistence type="predicted"/>
<evidence type="ECO:0000313" key="2">
    <source>
        <dbReference type="Proteomes" id="UP000664277"/>
    </source>
</evidence>
<comment type="caution">
    <text evidence="1">The sequence shown here is derived from an EMBL/GenBank/DDBJ whole genome shotgun (WGS) entry which is preliminary data.</text>
</comment>
<protein>
    <submittedName>
        <fullName evidence="1">Uncharacterized protein</fullName>
    </submittedName>
</protein>